<dbReference type="SUPFAM" id="SSF53335">
    <property type="entry name" value="S-adenosyl-L-methionine-dependent methyltransferases"/>
    <property type="match status" value="1"/>
</dbReference>
<dbReference type="InterPro" id="IPR029063">
    <property type="entry name" value="SAM-dependent_MTases_sf"/>
</dbReference>
<accession>A0A6C0KE33</accession>
<protein>
    <recommendedName>
        <fullName evidence="2">Methyltransferase</fullName>
    </recommendedName>
</protein>
<dbReference type="PRINTS" id="PR00507">
    <property type="entry name" value="N12N6MTFRASE"/>
</dbReference>
<name>A0A6C0KE33_9ZZZZ</name>
<dbReference type="Gene3D" id="3.40.50.150">
    <property type="entry name" value="Vaccinia Virus protein VP39"/>
    <property type="match status" value="1"/>
</dbReference>
<reference evidence="1" key="1">
    <citation type="journal article" date="2020" name="Nature">
        <title>Giant virus diversity and host interactions through global metagenomics.</title>
        <authorList>
            <person name="Schulz F."/>
            <person name="Roux S."/>
            <person name="Paez-Espino D."/>
            <person name="Jungbluth S."/>
            <person name="Walsh D.A."/>
            <person name="Denef V.J."/>
            <person name="McMahon K.D."/>
            <person name="Konstantinidis K.T."/>
            <person name="Eloe-Fadrosh E.A."/>
            <person name="Kyrpides N.C."/>
            <person name="Woyke T."/>
        </authorList>
    </citation>
    <scope>NUCLEOTIDE SEQUENCE</scope>
    <source>
        <strain evidence="1">GVMAG-S-3300010158-109</strain>
    </source>
</reference>
<dbReference type="EMBL" id="MN740869">
    <property type="protein sequence ID" value="QHU15909.1"/>
    <property type="molecule type" value="Genomic_DNA"/>
</dbReference>
<evidence type="ECO:0000313" key="1">
    <source>
        <dbReference type="EMBL" id="QHU15909.1"/>
    </source>
</evidence>
<dbReference type="AlphaFoldDB" id="A0A6C0KE33"/>
<evidence type="ECO:0008006" key="2">
    <source>
        <dbReference type="Google" id="ProtNLM"/>
    </source>
</evidence>
<proteinExistence type="predicted"/>
<sequence>MISSHTGRYRNTIDKFYTKPDIADRCIQLTKTSIDISESDTIIEPSAGNGSFLKKIAEFHSNCKGYDLKPEDESIIEKDFLSILNIPNSKLHIIGNPPFGRQSMLCKRFIKKSIELGASSISFILPKSFKKESLQRVFDPYYHLIATCELPAFSFLLEKIDYDVPCVYQVWEKRLIPRQTEQLIEPTYWKYVKKTQQPDLAFRRIGLYAGTFDKNCNKSETSHYFLKLKGILVDTFLASYKKDTHFTHNNTVGPKSISKNELNRVLFNISKHL</sequence>
<organism evidence="1">
    <name type="scientific">viral metagenome</name>
    <dbReference type="NCBI Taxonomy" id="1070528"/>
    <lineage>
        <taxon>unclassified sequences</taxon>
        <taxon>metagenomes</taxon>
        <taxon>organismal metagenomes</taxon>
    </lineage>
</organism>